<evidence type="ECO:0000313" key="4">
    <source>
        <dbReference type="Proteomes" id="UP001056035"/>
    </source>
</evidence>
<sequence>MHLEASIENALALPAAGRRRLGAHLVWLLAERPGSAGLKARTKTLDLAERATLARFLLALAAADGHVSSHEVDAIKRLYTLLGLDAAAVHGDMHALASSAPIPVIPADHDAGDFTIPAQPAKTADGGAQSGGDLVLNPARLAEVMASTRQVSQVLTAVFIDEESAERARSPDIEEPLAGGVAGLDPAHSRFVRALAAQPAWPRAELEAVAVELGLMASGAIETVNDAAFDAADAPLLEGHDPVELDREVLKEILDD</sequence>
<reference evidence="3 4" key="1">
    <citation type="submission" date="2022-06" db="EMBL/GenBank/DDBJ databases">
        <title>Paraconexibacter antarcticus.</title>
        <authorList>
            <person name="Kim C.S."/>
        </authorList>
    </citation>
    <scope>NUCLEOTIDE SEQUENCE [LARGE SCALE GENOMIC DNA]</scope>
    <source>
        <strain evidence="3 4">02-257</strain>
    </source>
</reference>
<organism evidence="3 4">
    <name type="scientific">Paraconexibacter antarcticus</name>
    <dbReference type="NCBI Taxonomy" id="2949664"/>
    <lineage>
        <taxon>Bacteria</taxon>
        <taxon>Bacillati</taxon>
        <taxon>Actinomycetota</taxon>
        <taxon>Thermoleophilia</taxon>
        <taxon>Solirubrobacterales</taxon>
        <taxon>Paraconexibacteraceae</taxon>
        <taxon>Paraconexibacter</taxon>
    </lineage>
</organism>
<protein>
    <submittedName>
        <fullName evidence="3">TerB family tellurite resistance protein</fullName>
    </submittedName>
</protein>
<dbReference type="Proteomes" id="UP001056035">
    <property type="component" value="Chromosome"/>
</dbReference>
<dbReference type="EMBL" id="CP098502">
    <property type="protein sequence ID" value="UTI63373.1"/>
    <property type="molecule type" value="Genomic_DNA"/>
</dbReference>
<keyword evidence="4" id="KW-1185">Reference proteome</keyword>
<dbReference type="Gene3D" id="1.10.3680.10">
    <property type="entry name" value="TerB-like"/>
    <property type="match status" value="1"/>
</dbReference>
<dbReference type="SUPFAM" id="SSF158682">
    <property type="entry name" value="TerB-like"/>
    <property type="match status" value="1"/>
</dbReference>
<dbReference type="InterPro" id="IPR028932">
    <property type="entry name" value="TerB-C"/>
</dbReference>
<accession>A0ABY5DQ63</accession>
<gene>
    <name evidence="3" type="ORF">NBH00_18720</name>
</gene>
<dbReference type="Pfam" id="PF15615">
    <property type="entry name" value="TerB_C"/>
    <property type="match status" value="1"/>
</dbReference>
<name>A0ABY5DQ63_9ACTN</name>
<dbReference type="InterPro" id="IPR029024">
    <property type="entry name" value="TerB-like"/>
</dbReference>
<dbReference type="InterPro" id="IPR007791">
    <property type="entry name" value="DjlA_N"/>
</dbReference>
<dbReference type="Pfam" id="PF05099">
    <property type="entry name" value="TerB"/>
    <property type="match status" value="1"/>
</dbReference>
<proteinExistence type="predicted"/>
<feature type="domain" description="Co-chaperone DjlA N-terminal" evidence="1">
    <location>
        <begin position="44"/>
        <end position="89"/>
    </location>
</feature>
<evidence type="ECO:0000259" key="2">
    <source>
        <dbReference type="Pfam" id="PF15615"/>
    </source>
</evidence>
<evidence type="ECO:0000259" key="1">
    <source>
        <dbReference type="Pfam" id="PF05099"/>
    </source>
</evidence>
<feature type="domain" description="TerB-C" evidence="2">
    <location>
        <begin position="134"/>
        <end position="253"/>
    </location>
</feature>
<evidence type="ECO:0000313" key="3">
    <source>
        <dbReference type="EMBL" id="UTI63373.1"/>
    </source>
</evidence>